<name>A0ABP1PWF4_9HEXA</name>
<evidence type="ECO:0000256" key="2">
    <source>
        <dbReference type="ARBA" id="ARBA00022475"/>
    </source>
</evidence>
<keyword evidence="8" id="KW-1185">Reference proteome</keyword>
<keyword evidence="3 6" id="KW-0812">Transmembrane</keyword>
<gene>
    <name evidence="7" type="ORF">ODALV1_LOCUS4596</name>
</gene>
<evidence type="ECO:0000256" key="6">
    <source>
        <dbReference type="SAM" id="Phobius"/>
    </source>
</evidence>
<feature type="transmembrane region" description="Helical" evidence="6">
    <location>
        <begin position="213"/>
        <end position="242"/>
    </location>
</feature>
<comment type="subcellular location">
    <subcellularLocation>
        <location evidence="1">Cell membrane</location>
        <topology evidence="1">Multi-pass membrane protein</topology>
    </subcellularLocation>
</comment>
<keyword evidence="4 6" id="KW-1133">Transmembrane helix</keyword>
<evidence type="ECO:0000256" key="1">
    <source>
        <dbReference type="ARBA" id="ARBA00004651"/>
    </source>
</evidence>
<feature type="transmembrane region" description="Helical" evidence="6">
    <location>
        <begin position="73"/>
        <end position="94"/>
    </location>
</feature>
<dbReference type="Proteomes" id="UP001642540">
    <property type="component" value="Unassembled WGS sequence"/>
</dbReference>
<sequence>MTTNTIDKLVVYLWNSILIATSITTRMLGVLYMPKIHLFWNQIVRIVTQLTLLTSQQQTEKIFKSLNASGLKWFLLFSLLGGFIVGFSVYQYFVTFNIPIINAISGIIIMTCTCTHTAAPFSLLFFISILINGFTVCKKELGKLAPANSEEQSDQERSTKLDHILKLIRDLECCTNEFNNIFGINLFLETVICFATIMLAMYSMHGLENHNNVVFIIGMLLQIAVYTICFVSLCVAGSRLTFQCKSMTKKFQEIPLSSISKEQGLRELNILATYFIFLVQLRPKNGNETNN</sequence>
<reference evidence="7 8" key="1">
    <citation type="submission" date="2024-08" db="EMBL/GenBank/DDBJ databases">
        <authorList>
            <person name="Cucini C."/>
            <person name="Frati F."/>
        </authorList>
    </citation>
    <scope>NUCLEOTIDE SEQUENCE [LARGE SCALE GENOMIC DNA]</scope>
</reference>
<protein>
    <recommendedName>
        <fullName evidence="9">Gustatory receptor</fullName>
    </recommendedName>
</protein>
<dbReference type="InterPro" id="IPR013604">
    <property type="entry name" value="7TM_chemorcpt"/>
</dbReference>
<evidence type="ECO:0000256" key="3">
    <source>
        <dbReference type="ARBA" id="ARBA00022692"/>
    </source>
</evidence>
<feature type="transmembrane region" description="Helical" evidence="6">
    <location>
        <begin position="100"/>
        <end position="131"/>
    </location>
</feature>
<feature type="transmembrane region" description="Helical" evidence="6">
    <location>
        <begin position="186"/>
        <end position="207"/>
    </location>
</feature>
<keyword evidence="5 6" id="KW-0472">Membrane</keyword>
<evidence type="ECO:0000313" key="7">
    <source>
        <dbReference type="EMBL" id="CAL8080273.1"/>
    </source>
</evidence>
<evidence type="ECO:0000256" key="5">
    <source>
        <dbReference type="ARBA" id="ARBA00023136"/>
    </source>
</evidence>
<proteinExistence type="predicted"/>
<dbReference type="EMBL" id="CAXLJM020000014">
    <property type="protein sequence ID" value="CAL8080273.1"/>
    <property type="molecule type" value="Genomic_DNA"/>
</dbReference>
<evidence type="ECO:0008006" key="9">
    <source>
        <dbReference type="Google" id="ProtNLM"/>
    </source>
</evidence>
<keyword evidence="2" id="KW-1003">Cell membrane</keyword>
<dbReference type="Pfam" id="PF08395">
    <property type="entry name" value="7tm_7"/>
    <property type="match status" value="1"/>
</dbReference>
<evidence type="ECO:0000256" key="4">
    <source>
        <dbReference type="ARBA" id="ARBA00022989"/>
    </source>
</evidence>
<evidence type="ECO:0000313" key="8">
    <source>
        <dbReference type="Proteomes" id="UP001642540"/>
    </source>
</evidence>
<organism evidence="7 8">
    <name type="scientific">Orchesella dallaii</name>
    <dbReference type="NCBI Taxonomy" id="48710"/>
    <lineage>
        <taxon>Eukaryota</taxon>
        <taxon>Metazoa</taxon>
        <taxon>Ecdysozoa</taxon>
        <taxon>Arthropoda</taxon>
        <taxon>Hexapoda</taxon>
        <taxon>Collembola</taxon>
        <taxon>Entomobryomorpha</taxon>
        <taxon>Entomobryoidea</taxon>
        <taxon>Orchesellidae</taxon>
        <taxon>Orchesellinae</taxon>
        <taxon>Orchesella</taxon>
    </lineage>
</organism>
<feature type="transmembrane region" description="Helical" evidence="6">
    <location>
        <begin position="12"/>
        <end position="33"/>
    </location>
</feature>
<accession>A0ABP1PWF4</accession>
<comment type="caution">
    <text evidence="7">The sequence shown here is derived from an EMBL/GenBank/DDBJ whole genome shotgun (WGS) entry which is preliminary data.</text>
</comment>